<dbReference type="Proteomes" id="UP001178507">
    <property type="component" value="Unassembled WGS sequence"/>
</dbReference>
<protein>
    <submittedName>
        <fullName evidence="1">Uncharacterized protein</fullName>
    </submittedName>
</protein>
<dbReference type="EMBL" id="CAUJNA010002146">
    <property type="protein sequence ID" value="CAJ1390796.1"/>
    <property type="molecule type" value="Genomic_DNA"/>
</dbReference>
<gene>
    <name evidence="1" type="ORF">EVOR1521_LOCUS16113</name>
</gene>
<proteinExistence type="predicted"/>
<accession>A0AA36IMZ6</accession>
<name>A0AA36IMZ6_9DINO</name>
<sequence>MSSPLSVIKKAAFPYRLPLETGAPLAPRAWRQHIRQTLQKAQEITQVISEAESIADDATKFCEAIQAQHNVQSKKLALTGKAAPVPPLADSLTREIQASVVCGSERFESRCGLSDEEHDLVSPGQQKPCALTVWYTMFRLLFALALGASANLEAVLEQDSECVGETCALNAVQLRGDKAEAAEGTQSEDEEAGPVHCICRDSEQKYYCAQSFAGYTKCYAPCPDACRQTGGTEFMCGGKHENVWLDRYFKGEEEASMKCKLDTK</sequence>
<reference evidence="1" key="1">
    <citation type="submission" date="2023-08" db="EMBL/GenBank/DDBJ databases">
        <authorList>
            <person name="Chen Y."/>
            <person name="Shah S."/>
            <person name="Dougan E. K."/>
            <person name="Thang M."/>
            <person name="Chan C."/>
        </authorList>
    </citation>
    <scope>NUCLEOTIDE SEQUENCE</scope>
</reference>
<keyword evidence="2" id="KW-1185">Reference proteome</keyword>
<evidence type="ECO:0000313" key="1">
    <source>
        <dbReference type="EMBL" id="CAJ1390796.1"/>
    </source>
</evidence>
<dbReference type="AlphaFoldDB" id="A0AA36IMZ6"/>
<evidence type="ECO:0000313" key="2">
    <source>
        <dbReference type="Proteomes" id="UP001178507"/>
    </source>
</evidence>
<comment type="caution">
    <text evidence="1">The sequence shown here is derived from an EMBL/GenBank/DDBJ whole genome shotgun (WGS) entry which is preliminary data.</text>
</comment>
<organism evidence="1 2">
    <name type="scientific">Effrenium voratum</name>
    <dbReference type="NCBI Taxonomy" id="2562239"/>
    <lineage>
        <taxon>Eukaryota</taxon>
        <taxon>Sar</taxon>
        <taxon>Alveolata</taxon>
        <taxon>Dinophyceae</taxon>
        <taxon>Suessiales</taxon>
        <taxon>Symbiodiniaceae</taxon>
        <taxon>Effrenium</taxon>
    </lineage>
</organism>